<reference evidence="1" key="1">
    <citation type="submission" date="2023-06" db="EMBL/GenBank/DDBJ databases">
        <authorList>
            <consortium name="Lawrence Berkeley National Laboratory"/>
            <person name="Ahrendt S."/>
            <person name="Sahu N."/>
            <person name="Indic B."/>
            <person name="Wong-Bajracharya J."/>
            <person name="Merenyi Z."/>
            <person name="Ke H.-M."/>
            <person name="Monk M."/>
            <person name="Kocsube S."/>
            <person name="Drula E."/>
            <person name="Lipzen A."/>
            <person name="Balint B."/>
            <person name="Henrissat B."/>
            <person name="Andreopoulos B."/>
            <person name="Martin F.M."/>
            <person name="Harder C.B."/>
            <person name="Rigling D."/>
            <person name="Ford K.L."/>
            <person name="Foster G.D."/>
            <person name="Pangilinan J."/>
            <person name="Papanicolaou A."/>
            <person name="Barry K."/>
            <person name="LaButti K."/>
            <person name="Viragh M."/>
            <person name="Koriabine M."/>
            <person name="Yan M."/>
            <person name="Riley R."/>
            <person name="Champramary S."/>
            <person name="Plett K.L."/>
            <person name="Tsai I.J."/>
            <person name="Slot J."/>
            <person name="Sipos G."/>
            <person name="Plett J."/>
            <person name="Nagy L.G."/>
            <person name="Grigoriev I.V."/>
        </authorList>
    </citation>
    <scope>NUCLEOTIDE SEQUENCE</scope>
    <source>
        <strain evidence="1">FPL87.14</strain>
    </source>
</reference>
<sequence>MKTGGQRLPAYRNPNKLIYDLTDFSPLQLYLPPSFHAETYKIGWKYLESSQSNSSGYVDPGEQVLFNGVALVFSLFYNHVQITSNEPSPKSYGVPDPLPLGEPVSYQVKMQDRIKLVVIMQENLWRPDPEVYTRLFTELYAASIQ</sequence>
<organism evidence="1 2">
    <name type="scientific">Armillaria borealis</name>
    <dbReference type="NCBI Taxonomy" id="47425"/>
    <lineage>
        <taxon>Eukaryota</taxon>
        <taxon>Fungi</taxon>
        <taxon>Dikarya</taxon>
        <taxon>Basidiomycota</taxon>
        <taxon>Agaricomycotina</taxon>
        <taxon>Agaricomycetes</taxon>
        <taxon>Agaricomycetidae</taxon>
        <taxon>Agaricales</taxon>
        <taxon>Marasmiineae</taxon>
        <taxon>Physalacriaceae</taxon>
        <taxon>Armillaria</taxon>
    </lineage>
</organism>
<comment type="caution">
    <text evidence="1">The sequence shown here is derived from an EMBL/GenBank/DDBJ whole genome shotgun (WGS) entry which is preliminary data.</text>
</comment>
<name>A0AA39MXQ1_9AGAR</name>
<gene>
    <name evidence="1" type="ORF">EV421DRAFT_1899417</name>
</gene>
<proteinExistence type="predicted"/>
<evidence type="ECO:0000313" key="2">
    <source>
        <dbReference type="Proteomes" id="UP001175226"/>
    </source>
</evidence>
<keyword evidence="2" id="KW-1185">Reference proteome</keyword>
<dbReference type="AlphaFoldDB" id="A0AA39MXQ1"/>
<dbReference type="EMBL" id="JAUEPT010000007">
    <property type="protein sequence ID" value="KAK0449929.1"/>
    <property type="molecule type" value="Genomic_DNA"/>
</dbReference>
<protein>
    <submittedName>
        <fullName evidence="1">Uncharacterized protein</fullName>
    </submittedName>
</protein>
<evidence type="ECO:0000313" key="1">
    <source>
        <dbReference type="EMBL" id="KAK0449929.1"/>
    </source>
</evidence>
<accession>A0AA39MXQ1</accession>
<dbReference type="Proteomes" id="UP001175226">
    <property type="component" value="Unassembled WGS sequence"/>
</dbReference>